<protein>
    <submittedName>
        <fullName evidence="1">Uncharacterized protein</fullName>
    </submittedName>
</protein>
<organism evidence="1 2">
    <name type="scientific">Naganishia friedmannii</name>
    <dbReference type="NCBI Taxonomy" id="89922"/>
    <lineage>
        <taxon>Eukaryota</taxon>
        <taxon>Fungi</taxon>
        <taxon>Dikarya</taxon>
        <taxon>Basidiomycota</taxon>
        <taxon>Agaricomycotina</taxon>
        <taxon>Tremellomycetes</taxon>
        <taxon>Filobasidiales</taxon>
        <taxon>Filobasidiaceae</taxon>
        <taxon>Naganishia</taxon>
    </lineage>
</organism>
<dbReference type="EMBL" id="JASBWT010000001">
    <property type="protein sequence ID" value="KAJ9109053.1"/>
    <property type="molecule type" value="Genomic_DNA"/>
</dbReference>
<accession>A0ACC2WCF3</accession>
<proteinExistence type="predicted"/>
<reference evidence="1" key="1">
    <citation type="submission" date="2023-04" db="EMBL/GenBank/DDBJ databases">
        <title>Draft Genome sequencing of Naganishia species isolated from polar environments using Oxford Nanopore Technology.</title>
        <authorList>
            <person name="Leo P."/>
            <person name="Venkateswaran K."/>
        </authorList>
    </citation>
    <scope>NUCLEOTIDE SEQUENCE</scope>
    <source>
        <strain evidence="1">MNA-CCFEE 5423</strain>
    </source>
</reference>
<evidence type="ECO:0000313" key="1">
    <source>
        <dbReference type="EMBL" id="KAJ9109053.1"/>
    </source>
</evidence>
<comment type="caution">
    <text evidence="1">The sequence shown here is derived from an EMBL/GenBank/DDBJ whole genome shotgun (WGS) entry which is preliminary data.</text>
</comment>
<evidence type="ECO:0000313" key="2">
    <source>
        <dbReference type="Proteomes" id="UP001227268"/>
    </source>
</evidence>
<name>A0ACC2WCF3_9TREE</name>
<sequence>MPKKSAAIDLTTPESIALLERYQKIGLNASRSKDVAQSAKSSAAFRRLVEENDLDTAGLDEKQAGLCVDLTKEVGYENAIGKEKLSEAEVRYVVNAIKGGKLKSADQVKAAAQYLESTKDSRTVSGNDVGVNAEEFDKSCGVGVSFTPESLLSTLESYMQSLSIGSDAPADWSGLQGFRANMKNGVPDLRWASGKDLAVAVENLFGKLFGPKTAGAGANPAAKDKGAKKADTTRGSGNAKAAVESLTSATLTTDPTATPNPTSLFSEGFLSKLHKPGENPQIKPELKEKHLAWTKGRVFTRFPPEPNGYLHIGHAKAITIDFGYAKYHNGCCYLRFDDTNPTAEEGVYFDSILEMVRWLGFEPWKITYTSDNFQKLFDFAVELTKRGKAFVCHCDQETMAAAKGSGKGNPQPCPHRDRPVEENVREFQAMKDGKYPEKGACLRMKIDLSSGNPYMWDPVCYRVKDAPHHRTGTTWKIYPAYDFAHPLCDSLENITHSLCTLEFIDARASYEWLCDALEVYKPRQYETARLQLQGTFLSKRKIRTLVEKGYVHGWDDPRLFTLIALRRRGIPPAAMLRFVEELGVSLSNSEIKLVRFEHAIRQTLELSAARLFLVLEPVKLTITNVADEYSLELEKLIHPKVPDLGKVKCTFTKSVYIEKDDFRVDPPADFNRLAPGKSVILIGSPFPITCTDFKTDAEGKVTEIICALEDGTGPSGDRKFKGKDASAIHWVSAQPGRHVEVDEVRYFEPLFKSDDPSKVDNFETDINPDSLKVFKGALLEPAFYPVAKKLIKDAKAEAVKRTKAAASFAQDGVDANTSAGVAQGAPGSAKSETATTVPHDDDTPVATADQLVGMECIRFQGMRLAYFAVDKESVIGCLEEDESKEAGPRPGDRIVLNKIVSLKEEKSKKLA</sequence>
<dbReference type="Proteomes" id="UP001227268">
    <property type="component" value="Unassembled WGS sequence"/>
</dbReference>
<keyword evidence="2" id="KW-1185">Reference proteome</keyword>
<gene>
    <name evidence="1" type="ORF">QFC21_000379</name>
</gene>